<dbReference type="PATRIC" id="fig|411483.3.peg.1436"/>
<evidence type="ECO:0000313" key="5">
    <source>
        <dbReference type="EMBL" id="EEU96984.1"/>
    </source>
</evidence>
<feature type="region of interest" description="Disordered" evidence="2">
    <location>
        <begin position="582"/>
        <end position="647"/>
    </location>
</feature>
<dbReference type="eggNOG" id="COG1961">
    <property type="taxonomic scope" value="Bacteria"/>
</dbReference>
<proteinExistence type="predicted"/>
<feature type="domain" description="Resolvase/invertase-type recombinase catalytic" evidence="3">
    <location>
        <begin position="37"/>
        <end position="186"/>
    </location>
</feature>
<dbReference type="GO" id="GO:0003677">
    <property type="term" value="F:DNA binding"/>
    <property type="evidence" value="ECO:0007669"/>
    <property type="project" value="InterPro"/>
</dbReference>
<dbReference type="Pfam" id="PF00239">
    <property type="entry name" value="Resolvase"/>
    <property type="match status" value="1"/>
</dbReference>
<feature type="compositionally biased region" description="Acidic residues" evidence="2">
    <location>
        <begin position="589"/>
        <end position="599"/>
    </location>
</feature>
<protein>
    <submittedName>
        <fullName evidence="5">Resolvase, N-terminal domain protein</fullName>
    </submittedName>
</protein>
<dbReference type="Gene3D" id="3.90.1750.20">
    <property type="entry name" value="Putative Large Serine Recombinase, Chain B, Domain 2"/>
    <property type="match status" value="2"/>
</dbReference>
<dbReference type="AlphaFoldDB" id="C7H566"/>
<dbReference type="Proteomes" id="UP000004619">
    <property type="component" value="Unassembled WGS sequence"/>
</dbReference>
<evidence type="ECO:0000313" key="6">
    <source>
        <dbReference type="Proteomes" id="UP000004619"/>
    </source>
</evidence>
<dbReference type="GeneID" id="90659796"/>
<dbReference type="CDD" id="cd00338">
    <property type="entry name" value="Ser_Recombinase"/>
    <property type="match status" value="1"/>
</dbReference>
<comment type="caution">
    <text evidence="5">The sequence shown here is derived from an EMBL/GenBank/DDBJ whole genome shotgun (WGS) entry which is preliminary data.</text>
</comment>
<organism evidence="5 6">
    <name type="scientific">Faecalibacterium duncaniae (strain DSM 17677 / JCM 31915 / A2-165)</name>
    <name type="common">Faecalibacterium prausnitzii</name>
    <dbReference type="NCBI Taxonomy" id="411483"/>
    <lineage>
        <taxon>Bacteria</taxon>
        <taxon>Bacillati</taxon>
        <taxon>Bacillota</taxon>
        <taxon>Clostridia</taxon>
        <taxon>Eubacteriales</taxon>
        <taxon>Oscillospiraceae</taxon>
        <taxon>Faecalibacterium</taxon>
    </lineage>
</organism>
<dbReference type="PROSITE" id="PS51736">
    <property type="entry name" value="RECOMBINASES_3"/>
    <property type="match status" value="1"/>
</dbReference>
<evidence type="ECO:0000256" key="1">
    <source>
        <dbReference type="SAM" id="Coils"/>
    </source>
</evidence>
<dbReference type="Gene3D" id="3.40.50.1390">
    <property type="entry name" value="Resolvase, N-terminal catalytic domain"/>
    <property type="match status" value="1"/>
</dbReference>
<dbReference type="PANTHER" id="PTHR30461">
    <property type="entry name" value="DNA-INVERTASE FROM LAMBDOID PROPHAGE"/>
    <property type="match status" value="1"/>
</dbReference>
<keyword evidence="1" id="KW-0175">Coiled coil</keyword>
<dbReference type="RefSeq" id="WP_005932397.1">
    <property type="nucleotide sequence ID" value="NZ_CP048437.1"/>
</dbReference>
<evidence type="ECO:0000259" key="4">
    <source>
        <dbReference type="PROSITE" id="PS51737"/>
    </source>
</evidence>
<gene>
    <name evidence="5" type="ORF">FAEPRAA2165_01436</name>
</gene>
<evidence type="ECO:0000256" key="2">
    <source>
        <dbReference type="SAM" id="MobiDB-lite"/>
    </source>
</evidence>
<name>C7H566_FAED2</name>
<dbReference type="InterPro" id="IPR038109">
    <property type="entry name" value="DNA_bind_recomb_sf"/>
</dbReference>
<dbReference type="InterPro" id="IPR050639">
    <property type="entry name" value="SSR_resolvase"/>
</dbReference>
<dbReference type="InterPro" id="IPR011109">
    <property type="entry name" value="DNA_bind_recombinase_dom"/>
</dbReference>
<feature type="domain" description="Recombinase" evidence="4">
    <location>
        <begin position="194"/>
        <end position="356"/>
    </location>
</feature>
<dbReference type="PROSITE" id="PS51737">
    <property type="entry name" value="RECOMBINASE_DNA_BIND"/>
    <property type="match status" value="1"/>
</dbReference>
<evidence type="ECO:0000259" key="3">
    <source>
        <dbReference type="PROSITE" id="PS51736"/>
    </source>
</evidence>
<dbReference type="HOGENOM" id="CLU_010686_18_14_9"/>
<dbReference type="Pfam" id="PF13408">
    <property type="entry name" value="Zn_ribbon_recom"/>
    <property type="match status" value="1"/>
</dbReference>
<dbReference type="STRING" id="411483.FAEPRAA2165_01436"/>
<accession>C7H566</accession>
<sequence>MTIVIFLYKDGLPCYNSRIYGHRTTGKEYLMAKTADTIAIYSRKSRYTGKGESIGNQIDLCREYIRTHYGDAAAEHTVVFEDEGFSGGNLNRPDFKKMMTAAKDRKFKAIVVYRLDRISRNISDFSSLIEELGRLGIDFVSIRESFDTSSPMGRAMMYIASVFSQLERETIAERIRDNMHELAKTGRWLGGTTPTGYASESVKSITVDGKTKKACKLKLLPDEAEIIYKIFDLYEQYDSLTMTETELLRQGIKTKTGRSFTRFSIKSILQNPVYLIADKDAYQYFVDNEAELFAPESDFDGVRGVLAYNRSDQEKGRATVYNPISEWIVSVGEHPGIISSNRWIRVQESLERNKSKSYHKSRGNEALLTGLLWCSCGSRMYPKVTGRKTADGQVVFPYMCKLKERSRRELCNVRNANGNLLDAAICEQVKHLADHSSDFMKQLEKAKSAHAGNRSEFETKLSTLRKEQAETQRKINALIDSLADFSDSTAAVHLKKRIEELNAQDATLSSRIRELESLTDSGVLGGIEFDVMRQLLTVFHDNIDDMTVTQKRAAIRTVVRKVVWDGKVAHVVLFGSPEDEIDWTTFPVDPEEDDNDPEGGGDGSDSQSGVRSGEDSILNASAGIGRKPRLAGDVKGIHGLHQPNGSN</sequence>
<dbReference type="PANTHER" id="PTHR30461:SF23">
    <property type="entry name" value="DNA RECOMBINASE-RELATED"/>
    <property type="match status" value="1"/>
</dbReference>
<dbReference type="GO" id="GO:0000150">
    <property type="term" value="F:DNA strand exchange activity"/>
    <property type="evidence" value="ECO:0007669"/>
    <property type="project" value="InterPro"/>
</dbReference>
<dbReference type="InterPro" id="IPR006119">
    <property type="entry name" value="Resolv_N"/>
</dbReference>
<dbReference type="InterPro" id="IPR036162">
    <property type="entry name" value="Resolvase-like_N_sf"/>
</dbReference>
<feature type="coiled-coil region" evidence="1">
    <location>
        <begin position="454"/>
        <end position="518"/>
    </location>
</feature>
<dbReference type="SMART" id="SM00857">
    <property type="entry name" value="Resolvase"/>
    <property type="match status" value="1"/>
</dbReference>
<dbReference type="EMBL" id="ACOP02000040">
    <property type="protein sequence ID" value="EEU96984.1"/>
    <property type="molecule type" value="Genomic_DNA"/>
</dbReference>
<dbReference type="Pfam" id="PF07508">
    <property type="entry name" value="Recombinase"/>
    <property type="match status" value="1"/>
</dbReference>
<reference evidence="5" key="1">
    <citation type="submission" date="2009-08" db="EMBL/GenBank/DDBJ databases">
        <authorList>
            <person name="Weinstock G."/>
            <person name="Sodergren E."/>
            <person name="Clifton S."/>
            <person name="Fulton L."/>
            <person name="Fulton B."/>
            <person name="Courtney L."/>
            <person name="Fronick C."/>
            <person name="Harrison M."/>
            <person name="Strong C."/>
            <person name="Farmer C."/>
            <person name="Delahaunty K."/>
            <person name="Markovic C."/>
            <person name="Hall O."/>
            <person name="Minx P."/>
            <person name="Tomlinson C."/>
            <person name="Mitreva M."/>
            <person name="Nelson J."/>
            <person name="Hou S."/>
            <person name="Wollam A."/>
            <person name="Pepin K.H."/>
            <person name="Johnson M."/>
            <person name="Bhonagiri V."/>
            <person name="Nash W.E."/>
            <person name="Warren W."/>
            <person name="Chinwalla A."/>
            <person name="Mardis E.R."/>
            <person name="Wilson R.K."/>
        </authorList>
    </citation>
    <scope>NUCLEOTIDE SEQUENCE [LARGE SCALE GENOMIC DNA]</scope>
    <source>
        <strain evidence="5">A2-165</strain>
    </source>
</reference>
<dbReference type="InterPro" id="IPR025827">
    <property type="entry name" value="Zn_ribbon_recom_dom"/>
</dbReference>
<keyword evidence="6" id="KW-1185">Reference proteome</keyword>
<dbReference type="SUPFAM" id="SSF53041">
    <property type="entry name" value="Resolvase-like"/>
    <property type="match status" value="1"/>
</dbReference>